<keyword evidence="2" id="KW-1185">Reference proteome</keyword>
<dbReference type="EMBL" id="JANPWB010000014">
    <property type="protein sequence ID" value="KAJ1098938.1"/>
    <property type="molecule type" value="Genomic_DNA"/>
</dbReference>
<accession>A0AAV7MCW4</accession>
<evidence type="ECO:0000313" key="2">
    <source>
        <dbReference type="Proteomes" id="UP001066276"/>
    </source>
</evidence>
<organism evidence="1 2">
    <name type="scientific">Pleurodeles waltl</name>
    <name type="common">Iberian ribbed newt</name>
    <dbReference type="NCBI Taxonomy" id="8319"/>
    <lineage>
        <taxon>Eukaryota</taxon>
        <taxon>Metazoa</taxon>
        <taxon>Chordata</taxon>
        <taxon>Craniata</taxon>
        <taxon>Vertebrata</taxon>
        <taxon>Euteleostomi</taxon>
        <taxon>Amphibia</taxon>
        <taxon>Batrachia</taxon>
        <taxon>Caudata</taxon>
        <taxon>Salamandroidea</taxon>
        <taxon>Salamandridae</taxon>
        <taxon>Pleurodelinae</taxon>
        <taxon>Pleurodeles</taxon>
    </lineage>
</organism>
<gene>
    <name evidence="1" type="ORF">NDU88_004045</name>
</gene>
<proteinExistence type="predicted"/>
<sequence length="197" mass="22471">MAPFPAWDKVQGNEESCDGCLIASQQRRRSAYILVPMWHRQALTLEALHRCGLVKVSEELAHDSHQQMIFPGLSGILTRQEELWMFLQLSMCCIRSSNKPVSLPPPFLETPGDPPIQWNRWFDAFETNLGALGATRFRPERKKFLLLHSLGFEGTATFKHLTDVPVLQDEDLDEFQETVKKLQNKVQDTSTFSGVQT</sequence>
<dbReference type="AlphaFoldDB" id="A0AAV7MCW4"/>
<dbReference type="Proteomes" id="UP001066276">
    <property type="component" value="Chromosome 10"/>
</dbReference>
<name>A0AAV7MCW4_PLEWA</name>
<reference evidence="1" key="1">
    <citation type="journal article" date="2022" name="bioRxiv">
        <title>Sequencing and chromosome-scale assembly of the giantPleurodeles waltlgenome.</title>
        <authorList>
            <person name="Brown T."/>
            <person name="Elewa A."/>
            <person name="Iarovenko S."/>
            <person name="Subramanian E."/>
            <person name="Araus A.J."/>
            <person name="Petzold A."/>
            <person name="Susuki M."/>
            <person name="Suzuki K.-i.T."/>
            <person name="Hayashi T."/>
            <person name="Toyoda A."/>
            <person name="Oliveira C."/>
            <person name="Osipova E."/>
            <person name="Leigh N.D."/>
            <person name="Simon A."/>
            <person name="Yun M.H."/>
        </authorList>
    </citation>
    <scope>NUCLEOTIDE SEQUENCE</scope>
    <source>
        <strain evidence="1">20211129_DDA</strain>
        <tissue evidence="1">Liver</tissue>
    </source>
</reference>
<comment type="caution">
    <text evidence="1">The sequence shown here is derived from an EMBL/GenBank/DDBJ whole genome shotgun (WGS) entry which is preliminary data.</text>
</comment>
<evidence type="ECO:0000313" key="1">
    <source>
        <dbReference type="EMBL" id="KAJ1098938.1"/>
    </source>
</evidence>
<protein>
    <submittedName>
        <fullName evidence="1">Uncharacterized protein</fullName>
    </submittedName>
</protein>